<evidence type="ECO:0000256" key="10">
    <source>
        <dbReference type="SAM" id="Phobius"/>
    </source>
</evidence>
<name>A0A811N3C8_9POAL</name>
<feature type="binding site" evidence="8">
    <location>
        <position position="71"/>
    </location>
    <ligand>
        <name>UDP-alpha-D-glucose</name>
        <dbReference type="ChEBI" id="CHEBI:58885"/>
    </ligand>
</feature>
<proteinExistence type="predicted"/>
<evidence type="ECO:0000256" key="5">
    <source>
        <dbReference type="ARBA" id="ARBA00022989"/>
    </source>
</evidence>
<feature type="binding site" evidence="9">
    <location>
        <position position="303"/>
    </location>
    <ligand>
        <name>Mn(2+)</name>
        <dbReference type="ChEBI" id="CHEBI:29035"/>
    </ligand>
</feature>
<keyword evidence="4 10" id="KW-0812">Transmembrane</keyword>
<evidence type="ECO:0000256" key="7">
    <source>
        <dbReference type="ARBA" id="ARBA00023316"/>
    </source>
</evidence>
<evidence type="ECO:0000256" key="4">
    <source>
        <dbReference type="ARBA" id="ARBA00022692"/>
    </source>
</evidence>
<feature type="transmembrane region" description="Helical" evidence="10">
    <location>
        <begin position="372"/>
        <end position="394"/>
    </location>
</feature>
<evidence type="ECO:0000256" key="8">
    <source>
        <dbReference type="PIRSR" id="PIRSR605150-2"/>
    </source>
</evidence>
<dbReference type="AlphaFoldDB" id="A0A811N3C8"/>
<keyword evidence="5 10" id="KW-1133">Transmembrane helix</keyword>
<evidence type="ECO:0000256" key="1">
    <source>
        <dbReference type="ARBA" id="ARBA00004308"/>
    </source>
</evidence>
<feature type="transmembrane region" description="Helical" evidence="10">
    <location>
        <begin position="406"/>
        <end position="429"/>
    </location>
</feature>
<dbReference type="PANTHER" id="PTHR13301">
    <property type="entry name" value="X-BOX TRANSCRIPTION FACTOR-RELATED"/>
    <property type="match status" value="1"/>
</dbReference>
<dbReference type="Proteomes" id="UP000604825">
    <property type="component" value="Unassembled WGS sequence"/>
</dbReference>
<evidence type="ECO:0000256" key="9">
    <source>
        <dbReference type="PIRSR" id="PIRSR605150-3"/>
    </source>
</evidence>
<keyword evidence="3" id="KW-0808">Transferase</keyword>
<keyword evidence="12" id="KW-1185">Reference proteome</keyword>
<feature type="transmembrane region" description="Helical" evidence="10">
    <location>
        <begin position="441"/>
        <end position="462"/>
    </location>
</feature>
<dbReference type="OrthoDB" id="72851at2759"/>
<dbReference type="Pfam" id="PF03552">
    <property type="entry name" value="Cellulose_synt"/>
    <property type="match status" value="2"/>
</dbReference>
<evidence type="ECO:0000256" key="2">
    <source>
        <dbReference type="ARBA" id="ARBA00022676"/>
    </source>
</evidence>
<evidence type="ECO:0000313" key="12">
    <source>
        <dbReference type="Proteomes" id="UP000604825"/>
    </source>
</evidence>
<reference evidence="11" key="1">
    <citation type="submission" date="2020-10" db="EMBL/GenBank/DDBJ databases">
        <authorList>
            <person name="Han B."/>
            <person name="Lu T."/>
            <person name="Zhao Q."/>
            <person name="Huang X."/>
            <person name="Zhao Y."/>
        </authorList>
    </citation>
    <scope>NUCLEOTIDE SEQUENCE</scope>
</reference>
<keyword evidence="6 10" id="KW-0472">Membrane</keyword>
<feature type="binding site" evidence="9">
    <location>
        <position position="279"/>
    </location>
    <ligand>
        <name>Mn(2+)</name>
        <dbReference type="ChEBI" id="CHEBI:29035"/>
    </ligand>
</feature>
<dbReference type="GO" id="GO:0016020">
    <property type="term" value="C:membrane"/>
    <property type="evidence" value="ECO:0007669"/>
    <property type="project" value="InterPro"/>
</dbReference>
<keyword evidence="2" id="KW-0328">Glycosyltransferase</keyword>
<dbReference type="GO" id="GO:0012505">
    <property type="term" value="C:endomembrane system"/>
    <property type="evidence" value="ECO:0007669"/>
    <property type="project" value="UniProtKB-SubCell"/>
</dbReference>
<comment type="caution">
    <text evidence="11">The sequence shown here is derived from an EMBL/GenBank/DDBJ whole genome shotgun (WGS) entry which is preliminary data.</text>
</comment>
<evidence type="ECO:0000256" key="3">
    <source>
        <dbReference type="ARBA" id="ARBA00022679"/>
    </source>
</evidence>
<feature type="binding site" evidence="8">
    <location>
        <position position="278"/>
    </location>
    <ligand>
        <name>UDP-alpha-D-glucose</name>
        <dbReference type="ChEBI" id="CHEBI:58885"/>
    </ligand>
</feature>
<dbReference type="GO" id="GO:0071555">
    <property type="term" value="P:cell wall organization"/>
    <property type="evidence" value="ECO:0007669"/>
    <property type="project" value="UniProtKB-KW"/>
</dbReference>
<dbReference type="InterPro" id="IPR005150">
    <property type="entry name" value="Cellulose_synth"/>
</dbReference>
<dbReference type="GO" id="GO:0030244">
    <property type="term" value="P:cellulose biosynthetic process"/>
    <property type="evidence" value="ECO:0007669"/>
    <property type="project" value="InterPro"/>
</dbReference>
<sequence>MVGHGGRRLLVRRQLAAEPGVQAQPHVPIRRVPNLALLNQHVDPPTPSGGGSSSQLPGVDVFINTVDPVDEPVLCTMNSVLSILATDYPVDWHATYFSDDSGSLVHYEALLETARFAALWTPFCRKHRVEPRAPESYFAAKADAPYAGDAPGEFVGDRRRVRQEYEEFKARVQALFTDIPQRSAEANHRDDANRGGDHATYMADGTHWPGTWTEPAENHKKGQHAAIVQIILNHPGDEPQLGTPASSSSPLDFSAVDVRLPMLVYNEREKCPGYDHQKKAGAMNVQLRVSALLSNAPFIINCDCDHYINNSGVQSCKLNIKNDWIHGSDLVMQWASVCFVIELAAMTIYQVLLVPAIIRLNVISQMILGQQLALSFYGFRFEFFSVFCGGGAAARERFAELYQVQWAPLLVPTVLVLAVNVSAIGAAIGRAAAFGWSFAQVAGAASGLLFNVWVLLLLYPFALGIMGHWSTRPYLLFVLLVAVLIIIASAYVAVLAVVAPGSVAALWLSGWEDGQA</sequence>
<gene>
    <name evidence="11" type="ORF">NCGR_LOCUS11664</name>
</gene>
<evidence type="ECO:0000256" key="6">
    <source>
        <dbReference type="ARBA" id="ARBA00023136"/>
    </source>
</evidence>
<protein>
    <submittedName>
        <fullName evidence="11">Uncharacterized protein</fullName>
    </submittedName>
</protein>
<feature type="binding site" evidence="8">
    <location>
        <position position="100"/>
    </location>
    <ligand>
        <name>UDP-alpha-D-glucose</name>
        <dbReference type="ChEBI" id="CHEBI:58885"/>
    </ligand>
</feature>
<organism evidence="11 12">
    <name type="scientific">Miscanthus lutarioriparius</name>
    <dbReference type="NCBI Taxonomy" id="422564"/>
    <lineage>
        <taxon>Eukaryota</taxon>
        <taxon>Viridiplantae</taxon>
        <taxon>Streptophyta</taxon>
        <taxon>Embryophyta</taxon>
        <taxon>Tracheophyta</taxon>
        <taxon>Spermatophyta</taxon>
        <taxon>Magnoliopsida</taxon>
        <taxon>Liliopsida</taxon>
        <taxon>Poales</taxon>
        <taxon>Poaceae</taxon>
        <taxon>PACMAD clade</taxon>
        <taxon>Panicoideae</taxon>
        <taxon>Andropogonodae</taxon>
        <taxon>Andropogoneae</taxon>
        <taxon>Saccharinae</taxon>
        <taxon>Miscanthus</taxon>
    </lineage>
</organism>
<dbReference type="GO" id="GO:0016760">
    <property type="term" value="F:cellulose synthase (UDP-forming) activity"/>
    <property type="evidence" value="ECO:0007669"/>
    <property type="project" value="InterPro"/>
</dbReference>
<comment type="subcellular location">
    <subcellularLocation>
        <location evidence="1">Endomembrane system</location>
    </subcellularLocation>
</comment>
<keyword evidence="7" id="KW-0961">Cell wall biogenesis/degradation</keyword>
<dbReference type="EMBL" id="CAJGYO010000003">
    <property type="protein sequence ID" value="CAD6217695.1"/>
    <property type="molecule type" value="Genomic_DNA"/>
</dbReference>
<accession>A0A811N3C8</accession>
<feature type="transmembrane region" description="Helical" evidence="10">
    <location>
        <begin position="474"/>
        <end position="499"/>
    </location>
</feature>
<evidence type="ECO:0000313" key="11">
    <source>
        <dbReference type="EMBL" id="CAD6217695.1"/>
    </source>
</evidence>